<sequence>MLVLIRTILSSILLSLAIAHSNSSPTLTGTVETLTTSRRPLLLPTATYTSHEPISETSEQRSVTTPARIAPISIAGSSPWLHPLALVLLLLAFLGFISTLDALPFQIMPSSSSAPKPSSSSSSSKERPSSSKDRPTSSSSSSSRPSSSSSSSSSSAKPPQATPYITANAWMSFFLFVCLVLIILQGPLGLTGGSGLGNFWPGSPSWCAGNLGASVPWCQTYPPYPPAAGYVAPLGKAIPMVGSPLSPPIAVTPVIQVQQAQAPQVIVHDQQQQMPQVGGQGIIATPGGEGGYSWYANPPQTPRQARVRPQGVNVQYQRPGLQIQVSNGESKPVQQIQHQNGATVPLMPVAVAAAPAVAPAVPAVPVSPGSPPAALGNVENAFYPLLVGAIALLVIFDYAS</sequence>
<keyword evidence="5" id="KW-1185">Reference proteome</keyword>
<evidence type="ECO:0000256" key="2">
    <source>
        <dbReference type="SAM" id="Phobius"/>
    </source>
</evidence>
<evidence type="ECO:0000256" key="3">
    <source>
        <dbReference type="SAM" id="SignalP"/>
    </source>
</evidence>
<feature type="compositionally biased region" description="Low complexity" evidence="1">
    <location>
        <begin position="111"/>
        <end position="123"/>
    </location>
</feature>
<evidence type="ECO:0000313" key="5">
    <source>
        <dbReference type="Proteomes" id="UP000193218"/>
    </source>
</evidence>
<dbReference type="GeneID" id="33560439"/>
<feature type="compositionally biased region" description="Low complexity" evidence="1">
    <location>
        <begin position="136"/>
        <end position="155"/>
    </location>
</feature>
<feature type="transmembrane region" description="Helical" evidence="2">
    <location>
        <begin position="381"/>
        <end position="399"/>
    </location>
</feature>
<dbReference type="RefSeq" id="XP_021868706.1">
    <property type="nucleotide sequence ID" value="XM_022018630.1"/>
</dbReference>
<dbReference type="InParanoid" id="A0A1Y1U8U0"/>
<dbReference type="OrthoDB" id="2596987at2759"/>
<name>A0A1Y1U8U0_9TREE</name>
<keyword evidence="3" id="KW-0732">Signal</keyword>
<feature type="compositionally biased region" description="Basic and acidic residues" evidence="1">
    <location>
        <begin position="124"/>
        <end position="135"/>
    </location>
</feature>
<accession>A0A1Y1U8U0</accession>
<evidence type="ECO:0000256" key="1">
    <source>
        <dbReference type="SAM" id="MobiDB-lite"/>
    </source>
</evidence>
<feature type="region of interest" description="Disordered" evidence="1">
    <location>
        <begin position="111"/>
        <end position="159"/>
    </location>
</feature>
<keyword evidence="2" id="KW-0812">Transmembrane</keyword>
<comment type="caution">
    <text evidence="4">The sequence shown here is derived from an EMBL/GenBank/DDBJ whole genome shotgun (WGS) entry which is preliminary data.</text>
</comment>
<organism evidence="4 5">
    <name type="scientific">Kockovaella imperatae</name>
    <dbReference type="NCBI Taxonomy" id="4999"/>
    <lineage>
        <taxon>Eukaryota</taxon>
        <taxon>Fungi</taxon>
        <taxon>Dikarya</taxon>
        <taxon>Basidiomycota</taxon>
        <taxon>Agaricomycotina</taxon>
        <taxon>Tremellomycetes</taxon>
        <taxon>Tremellales</taxon>
        <taxon>Cuniculitremaceae</taxon>
        <taxon>Kockovaella</taxon>
    </lineage>
</organism>
<feature type="transmembrane region" description="Helical" evidence="2">
    <location>
        <begin position="80"/>
        <end position="103"/>
    </location>
</feature>
<evidence type="ECO:0000313" key="4">
    <source>
        <dbReference type="EMBL" id="ORX34443.1"/>
    </source>
</evidence>
<proteinExistence type="predicted"/>
<protein>
    <submittedName>
        <fullName evidence="4">Uncharacterized protein</fullName>
    </submittedName>
</protein>
<reference evidence="4 5" key="1">
    <citation type="submission" date="2017-03" db="EMBL/GenBank/DDBJ databases">
        <title>Widespread Adenine N6-methylation of Active Genes in Fungi.</title>
        <authorList>
            <consortium name="DOE Joint Genome Institute"/>
            <person name="Mondo S.J."/>
            <person name="Dannebaum R.O."/>
            <person name="Kuo R.C."/>
            <person name="Louie K.B."/>
            <person name="Bewick A.J."/>
            <person name="Labutti K."/>
            <person name="Haridas S."/>
            <person name="Kuo A."/>
            <person name="Salamov A."/>
            <person name="Ahrendt S.R."/>
            <person name="Lau R."/>
            <person name="Bowen B.P."/>
            <person name="Lipzen A."/>
            <person name="Sullivan W."/>
            <person name="Andreopoulos W.B."/>
            <person name="Clum A."/>
            <person name="Lindquist E."/>
            <person name="Daum C."/>
            <person name="Northen T.R."/>
            <person name="Ramamoorthy G."/>
            <person name="Schmitz R.J."/>
            <person name="Gryganskyi A."/>
            <person name="Culley D."/>
            <person name="Magnuson J."/>
            <person name="James T.Y."/>
            <person name="O'Malley M.A."/>
            <person name="Stajich J.E."/>
            <person name="Spatafora J.W."/>
            <person name="Visel A."/>
            <person name="Grigoriev I.V."/>
        </authorList>
    </citation>
    <scope>NUCLEOTIDE SEQUENCE [LARGE SCALE GENOMIC DNA]</scope>
    <source>
        <strain evidence="4 5">NRRL Y-17943</strain>
    </source>
</reference>
<keyword evidence="2" id="KW-0472">Membrane</keyword>
<keyword evidence="2" id="KW-1133">Transmembrane helix</keyword>
<dbReference type="Proteomes" id="UP000193218">
    <property type="component" value="Unassembled WGS sequence"/>
</dbReference>
<dbReference type="EMBL" id="NBSH01000014">
    <property type="protein sequence ID" value="ORX34443.1"/>
    <property type="molecule type" value="Genomic_DNA"/>
</dbReference>
<feature type="chain" id="PRO_5012892157" evidence="3">
    <location>
        <begin position="20"/>
        <end position="400"/>
    </location>
</feature>
<feature type="signal peptide" evidence="3">
    <location>
        <begin position="1"/>
        <end position="19"/>
    </location>
</feature>
<feature type="transmembrane region" description="Helical" evidence="2">
    <location>
        <begin position="164"/>
        <end position="184"/>
    </location>
</feature>
<dbReference type="AlphaFoldDB" id="A0A1Y1U8U0"/>
<gene>
    <name evidence="4" type="ORF">BD324DRAFT_653220</name>
</gene>